<name>B8F189_BORGR</name>
<accession>B8F189</accession>
<reference evidence="1 2" key="1">
    <citation type="journal article" date="2011" name="J. Bacteriol.">
        <title>Whole-genome sequences of two Borrelia afzelii and two Borrelia garinii Lyme disease agent isolates.</title>
        <authorList>
            <person name="Casjens S.R."/>
            <person name="Mongodin E.F."/>
            <person name="Qiu W.-G."/>
            <person name="Dunn J.J."/>
            <person name="Luft B.J."/>
            <person name="Fraser-Liggett C.M."/>
            <person name="Schutzer S.E."/>
        </authorList>
    </citation>
    <scope>NUCLEOTIDE SEQUENCE [LARGE SCALE GENOMIC DNA]</scope>
    <source>
        <strain evidence="1 2">PBr</strain>
    </source>
</reference>
<evidence type="ECO:0000313" key="1">
    <source>
        <dbReference type="EMBL" id="ACL34685.1"/>
    </source>
</evidence>
<evidence type="ECO:0000313" key="2">
    <source>
        <dbReference type="Proteomes" id="UP000006103"/>
    </source>
</evidence>
<dbReference type="AlphaFoldDB" id="B8F189"/>
<dbReference type="Proteomes" id="UP000006103">
    <property type="component" value="Plasmid PBr_cp32-10"/>
</dbReference>
<keyword evidence="1" id="KW-0614">Plasmid</keyword>
<organism evidence="1 2">
    <name type="scientific">Borreliella garinii PBr</name>
    <dbReference type="NCBI Taxonomy" id="498743"/>
    <lineage>
        <taxon>Bacteria</taxon>
        <taxon>Pseudomonadati</taxon>
        <taxon>Spirochaetota</taxon>
        <taxon>Spirochaetia</taxon>
        <taxon>Spirochaetales</taxon>
        <taxon>Borreliaceae</taxon>
        <taxon>Borreliella</taxon>
    </lineage>
</organism>
<protein>
    <submittedName>
        <fullName evidence="1">Uncharacterized protein</fullName>
    </submittedName>
</protein>
<sequence length="43" mass="4837">MPTPNEQVDKDSTDIVHSYIDFVLGGLLATKNILKLNFFINIT</sequence>
<keyword evidence="2" id="KW-1185">Reference proteome</keyword>
<proteinExistence type="predicted"/>
<dbReference type="EMBL" id="CP001306">
    <property type="protein sequence ID" value="ACL34685.1"/>
    <property type="molecule type" value="Genomic_DNA"/>
</dbReference>
<geneLocation type="plasmid" evidence="1 2">
    <name>PBr_cp32-10</name>
</geneLocation>
<gene>
    <name evidence="1" type="ORF">BGAPBR_Q0013</name>
</gene>